<evidence type="ECO:0000256" key="1">
    <source>
        <dbReference type="ARBA" id="ARBA00004196"/>
    </source>
</evidence>
<evidence type="ECO:0000256" key="4">
    <source>
        <dbReference type="ARBA" id="ARBA00022525"/>
    </source>
</evidence>
<evidence type="ECO:0000256" key="6">
    <source>
        <dbReference type="ARBA" id="ARBA00023136"/>
    </source>
</evidence>
<evidence type="ECO:0000256" key="7">
    <source>
        <dbReference type="ARBA" id="ARBA00023237"/>
    </source>
</evidence>
<feature type="transmembrane region" description="Helical" evidence="8">
    <location>
        <begin position="1054"/>
        <end position="1074"/>
    </location>
</feature>
<comment type="subcellular location">
    <subcellularLocation>
        <location evidence="1">Cell envelope</location>
    </subcellularLocation>
    <subcellularLocation>
        <location evidence="2">Cell outer membrane</location>
    </subcellularLocation>
    <subcellularLocation>
        <location evidence="3">Secreted</location>
    </subcellularLocation>
</comment>
<evidence type="ECO:0000256" key="8">
    <source>
        <dbReference type="SAM" id="Phobius"/>
    </source>
</evidence>
<accession>A0A1X7VRG1</accession>
<evidence type="ECO:0008006" key="11">
    <source>
        <dbReference type="Google" id="ProtNLM"/>
    </source>
</evidence>
<evidence type="ECO:0000256" key="5">
    <source>
        <dbReference type="ARBA" id="ARBA00022729"/>
    </source>
</evidence>
<name>A0A1X7VRG1_AMPQE</name>
<feature type="transmembrane region" description="Helical" evidence="8">
    <location>
        <begin position="960"/>
        <end position="982"/>
    </location>
</feature>
<feature type="transmembrane region" description="Helical" evidence="8">
    <location>
        <begin position="1179"/>
        <end position="1196"/>
    </location>
</feature>
<feature type="chain" id="PRO_5010873046" description="Right handed beta helix domain-containing protein" evidence="9">
    <location>
        <begin position="26"/>
        <end position="1311"/>
    </location>
</feature>
<evidence type="ECO:0000256" key="2">
    <source>
        <dbReference type="ARBA" id="ARBA00004442"/>
    </source>
</evidence>
<dbReference type="InParanoid" id="A0A1X7VRG1"/>
<evidence type="ECO:0000313" key="10">
    <source>
        <dbReference type="EnsemblMetazoa" id="Aqu2.1.42013_001"/>
    </source>
</evidence>
<feature type="transmembrane region" description="Helical" evidence="8">
    <location>
        <begin position="1121"/>
        <end position="1141"/>
    </location>
</feature>
<keyword evidence="7" id="KW-0998">Cell outer membrane</keyword>
<sequence>MMGLSHSVVILFLLLCHFSSNTVIGIEYYIHSPTSPQSCPQNNEECDSLSHYIGSNTDRYFVPDTTFVFLPGVHPLNEVMMIENLHSLTLTGENATIHCNEAVGMSFTNVTLLTLHGITLTRCGMNIGPNDFNDSVSVYGKTMFNFSVGINVALFINYASDVMLSEVTISQSFGYGLIAVNMLGDSTITRSHFDRNNHYSLDNSSCYTNISLYCKGGNAILIYTDLLECPSTPLQYSLTINDSIFEGGVDAGLIFQPFTLAIKRNDVELIGGAGLGLLLMQSSYGLDANITNINATANAAFVGANVYINVWDYVDNSTITITDSNMTSGNAYNRFRDILEVAGSYTMAPGFFYLNGMISLEPVRYEPVCVPISKYVTDVFLVQDIEVSFNEASLNSGGFMYMWPRSFMDVPRHITMRRAKAEGNNGDATFINIYGGLPRYGYKFKVFIEDCYFARNFYRKSGNGLETSSPQVHLINSVQHIEFTDCQWINNSVSGVRPLQSILFFRGTNEFIGNNATNGGGLNVEEGTIVYLGSNSTTIFKNNYVEQYGGAIYAQLVSYMCFFQIEGDQFYPRVYFDNNYAKLAGDAVYANLKNCILQNGIYASDALELFTNVISNFSETDLSSTSLISAPASQFCFCDEVGSRECSENNYETNGVVPISAYPGQAFTIKVQALAYSQFFSPQYSSLDGLTPTIVTASIVNDTGAANLGQSKVQNIGIGCSELTYTVNSLDRVTQVILSPQNRRIYEPIVLNVTMSTCPVGFVLSVDRLKCVCVSLLRDRNIECNTAKNTISKPSSLWIGIVNASDDADHTSNVAVATPFAANYLSDVNFVNFSLSDPDVQCMYNHAGVLCGGCQINYSAVLGSSECRKCSNTYLLLLVFFAVIAFALIGFISLLRLTVSTGRINGLLFYANVIKLANFDFFEFQSPMFAFFQILVDWTNLDFSFRTCFYDGFDLYAKAWFQYIFPFYLFVILAAAMIGAHYSTKISKIVPKNIVAVSTTIALMTFTKLLRASAEPIAYASIRHVNVDGSSQTVSTYQVWSIDGNVKYFSLKHALLFLFSLGVLLGIVVPFAIIMFFYPFIWSFTAHEGTAFERFVCFIRRRLFKMKPLLETYDGPYHPNFRFWTGLLLLLRFGIILLALASPVVRTTGVTAISIILLGGVLAKRIYNNLINRRVEFLYLLNLAALQFTLLVLNFTEASDDAQGYAVSASILLAYLTFAFTTLNENWTHVIKPRFNKLRGRSFVEVPENDYAELRKEELKNMEANFDEETVKTNAFIDVVDARTKVTRSVFSVEEKIEQLNEGLLKSNNTI</sequence>
<dbReference type="EnsemblMetazoa" id="Aqu2.1.42013_001">
    <property type="protein sequence ID" value="Aqu2.1.42013_001"/>
    <property type="gene ID" value="Aqu2.1.42013"/>
</dbReference>
<dbReference type="GO" id="GO:0005576">
    <property type="term" value="C:extracellular region"/>
    <property type="evidence" value="ECO:0007669"/>
    <property type="project" value="UniProtKB-SubCell"/>
</dbReference>
<feature type="transmembrane region" description="Helical" evidence="8">
    <location>
        <begin position="1202"/>
        <end position="1223"/>
    </location>
</feature>
<keyword evidence="4" id="KW-0964">Secreted</keyword>
<proteinExistence type="predicted"/>
<reference evidence="10" key="1">
    <citation type="submission" date="2017-05" db="UniProtKB">
        <authorList>
            <consortium name="EnsemblMetazoa"/>
        </authorList>
    </citation>
    <scope>IDENTIFICATION</scope>
</reference>
<keyword evidence="5 9" id="KW-0732">Signal</keyword>
<dbReference type="NCBIfam" id="TIGR01376">
    <property type="entry name" value="POMP_repeat"/>
    <property type="match status" value="1"/>
</dbReference>
<keyword evidence="6 8" id="KW-0472">Membrane</keyword>
<organism evidence="10">
    <name type="scientific">Amphimedon queenslandica</name>
    <name type="common">Sponge</name>
    <dbReference type="NCBI Taxonomy" id="400682"/>
    <lineage>
        <taxon>Eukaryota</taxon>
        <taxon>Metazoa</taxon>
        <taxon>Porifera</taxon>
        <taxon>Demospongiae</taxon>
        <taxon>Heteroscleromorpha</taxon>
        <taxon>Haplosclerida</taxon>
        <taxon>Niphatidae</taxon>
        <taxon>Amphimedon</taxon>
    </lineage>
</organism>
<evidence type="ECO:0000256" key="3">
    <source>
        <dbReference type="ARBA" id="ARBA00004613"/>
    </source>
</evidence>
<protein>
    <recommendedName>
        <fullName evidence="11">Right handed beta helix domain-containing protein</fullName>
    </recommendedName>
</protein>
<feature type="signal peptide" evidence="9">
    <location>
        <begin position="1"/>
        <end position="25"/>
    </location>
</feature>
<dbReference type="InterPro" id="IPR003368">
    <property type="entry name" value="POMP_repeat"/>
</dbReference>
<evidence type="ECO:0000256" key="9">
    <source>
        <dbReference type="SAM" id="SignalP"/>
    </source>
</evidence>
<feature type="transmembrane region" description="Helical" evidence="8">
    <location>
        <begin position="874"/>
        <end position="895"/>
    </location>
</feature>
<keyword evidence="8" id="KW-0812">Transmembrane</keyword>
<keyword evidence="8" id="KW-1133">Transmembrane helix</keyword>